<feature type="transmembrane region" description="Helical" evidence="1">
    <location>
        <begin position="163"/>
        <end position="192"/>
    </location>
</feature>
<feature type="transmembrane region" description="Helical" evidence="1">
    <location>
        <begin position="321"/>
        <end position="340"/>
    </location>
</feature>
<proteinExistence type="predicted"/>
<evidence type="ECO:0000313" key="3">
    <source>
        <dbReference type="Proteomes" id="UP000002011"/>
    </source>
</evidence>
<keyword evidence="1" id="KW-0812">Transmembrane</keyword>
<name>C6W6X4_DYAFD</name>
<evidence type="ECO:0000313" key="2">
    <source>
        <dbReference type="EMBL" id="ACT96185.1"/>
    </source>
</evidence>
<dbReference type="AlphaFoldDB" id="C6W6X4"/>
<feature type="transmembrane region" description="Helical" evidence="1">
    <location>
        <begin position="135"/>
        <end position="156"/>
    </location>
</feature>
<reference evidence="2 3" key="1">
    <citation type="journal article" date="2009" name="Stand. Genomic Sci.">
        <title>Complete genome sequence of Dyadobacter fermentans type strain (NS114).</title>
        <authorList>
            <person name="Lang E."/>
            <person name="Lapidus A."/>
            <person name="Chertkov O."/>
            <person name="Brettin T."/>
            <person name="Detter J.C."/>
            <person name="Han C."/>
            <person name="Copeland A."/>
            <person name="Glavina Del Rio T."/>
            <person name="Nolan M."/>
            <person name="Chen F."/>
            <person name="Lucas S."/>
            <person name="Tice H."/>
            <person name="Cheng J.F."/>
            <person name="Land M."/>
            <person name="Hauser L."/>
            <person name="Chang Y.J."/>
            <person name="Jeffries C.D."/>
            <person name="Kopitz M."/>
            <person name="Bruce D."/>
            <person name="Goodwin L."/>
            <person name="Pitluck S."/>
            <person name="Ovchinnikova G."/>
            <person name="Pati A."/>
            <person name="Ivanova N."/>
            <person name="Mavrommatis K."/>
            <person name="Chen A."/>
            <person name="Palaniappan K."/>
            <person name="Chain P."/>
            <person name="Bristow J."/>
            <person name="Eisen J.A."/>
            <person name="Markowitz V."/>
            <person name="Hugenholtz P."/>
            <person name="Goker M."/>
            <person name="Rohde M."/>
            <person name="Kyrpides N.C."/>
            <person name="Klenk H.P."/>
        </authorList>
    </citation>
    <scope>NUCLEOTIDE SEQUENCE [LARGE SCALE GENOMIC DNA]</scope>
    <source>
        <strain evidence="3">ATCC 700827 / DSM 18053 / CIP 107007 / KCTC 52180 / NS114</strain>
    </source>
</reference>
<feature type="transmembrane region" description="Helical" evidence="1">
    <location>
        <begin position="112"/>
        <end position="129"/>
    </location>
</feature>
<sequence>MLRFLPIVAICAVSLLFFLYNYHFSVEFPFQDDFLFIQFIDAVSADNAGFTDVVREMFRTFNDHKAVVPRFISLLDYELTGRLHLRFYIVLVSINLIYIFYFLYLNFRKANLPLYYFIPVPFLFFHPLYHDVSGWALTGMQHSYLTAFTVTAITLVSRGTKPAFYLAMVCCFLATFTHGNGILSFPAIIFFFLCQKNFRSAVLTGVFMIICLVIYLAGYESGQAVNLPKSAGLFFSSLFGFVGSAMSLWGDAELWSALWGLVIVVGMLLVTIRVAAVYWNKPVRVKPGTIELLTLFAFIFISSTVIAVFRSWAGTTIASRFQLYASLSTCIFYIFLLFYTDFFKKKWVFTCALALSVFYWAYSHYRFTGIVASKKTTYLADIYNWRNNRSMFSVERSIVEYGAFYLVPGYQKGYFWLPEAVVEKKELEAMFAEGKPTVDKGIYVETWDIHRVVRDGVDDLTYYFVSSNVSPPRKRLLDDRFLVMKNANTGLIYLINANPKVEARKNIITEGHYYKPGFNTLLRENDLDAGNYQLAILDVSGSGDKSFYPLGRMLVATGDAYMLK</sequence>
<dbReference type="eggNOG" id="ENOG502ZB5D">
    <property type="taxonomic scope" value="Bacteria"/>
</dbReference>
<dbReference type="HOGENOM" id="CLU_035214_0_0_10"/>
<keyword evidence="1" id="KW-0472">Membrane</keyword>
<dbReference type="RefSeq" id="WP_015814426.1">
    <property type="nucleotide sequence ID" value="NC_013037.1"/>
</dbReference>
<keyword evidence="1" id="KW-1133">Transmembrane helix</keyword>
<feature type="transmembrane region" description="Helical" evidence="1">
    <location>
        <begin position="290"/>
        <end position="309"/>
    </location>
</feature>
<feature type="transmembrane region" description="Helical" evidence="1">
    <location>
        <begin position="85"/>
        <end position="105"/>
    </location>
</feature>
<feature type="transmembrane region" description="Helical" evidence="1">
    <location>
        <begin position="231"/>
        <end position="250"/>
    </location>
</feature>
<feature type="transmembrane region" description="Helical" evidence="1">
    <location>
        <begin position="347"/>
        <end position="365"/>
    </location>
</feature>
<dbReference type="Proteomes" id="UP000002011">
    <property type="component" value="Chromosome"/>
</dbReference>
<organism evidence="2 3">
    <name type="scientific">Dyadobacter fermentans (strain ATCC 700827 / DSM 18053 / CIP 107007 / KCTC 52180 / NS114)</name>
    <dbReference type="NCBI Taxonomy" id="471854"/>
    <lineage>
        <taxon>Bacteria</taxon>
        <taxon>Pseudomonadati</taxon>
        <taxon>Bacteroidota</taxon>
        <taxon>Cytophagia</taxon>
        <taxon>Cytophagales</taxon>
        <taxon>Spirosomataceae</taxon>
        <taxon>Dyadobacter</taxon>
    </lineage>
</organism>
<feature type="transmembrane region" description="Helical" evidence="1">
    <location>
        <begin position="7"/>
        <end position="24"/>
    </location>
</feature>
<feature type="transmembrane region" description="Helical" evidence="1">
    <location>
        <begin position="198"/>
        <end position="219"/>
    </location>
</feature>
<gene>
    <name evidence="2" type="ordered locus">Dfer_4985</name>
</gene>
<dbReference type="OrthoDB" id="910687at2"/>
<keyword evidence="3" id="KW-1185">Reference proteome</keyword>
<protein>
    <submittedName>
        <fullName evidence="2">Uncharacterized protein</fullName>
    </submittedName>
</protein>
<dbReference type="EMBL" id="CP001619">
    <property type="protein sequence ID" value="ACT96185.1"/>
    <property type="molecule type" value="Genomic_DNA"/>
</dbReference>
<feature type="transmembrane region" description="Helical" evidence="1">
    <location>
        <begin position="256"/>
        <end position="278"/>
    </location>
</feature>
<dbReference type="KEGG" id="dfe:Dfer_4985"/>
<accession>C6W6X4</accession>
<dbReference type="STRING" id="471854.Dfer_4985"/>
<evidence type="ECO:0000256" key="1">
    <source>
        <dbReference type="SAM" id="Phobius"/>
    </source>
</evidence>